<dbReference type="AlphaFoldDB" id="A0A090ZL91"/>
<dbReference type="Proteomes" id="UP000029278">
    <property type="component" value="Unassembled WGS sequence"/>
</dbReference>
<comment type="caution">
    <text evidence="2">The sequence shown here is derived from an EMBL/GenBank/DDBJ whole genome shotgun (WGS) entry which is preliminary data.</text>
</comment>
<name>A0A090ZL91_PAEMA</name>
<proteinExistence type="predicted"/>
<dbReference type="SUPFAM" id="SSF51735">
    <property type="entry name" value="NAD(P)-binding Rossmann-fold domains"/>
    <property type="match status" value="1"/>
</dbReference>
<dbReference type="GeneID" id="77011868"/>
<dbReference type="RefSeq" id="WP_036620369.1">
    <property type="nucleotide sequence ID" value="NZ_BGML01000010.1"/>
</dbReference>
<dbReference type="GO" id="GO:0016853">
    <property type="term" value="F:isomerase activity"/>
    <property type="evidence" value="ECO:0007669"/>
    <property type="project" value="UniProtKB-KW"/>
</dbReference>
<evidence type="ECO:0000313" key="2">
    <source>
        <dbReference type="EMBL" id="KFN11402.1"/>
    </source>
</evidence>
<dbReference type="InterPro" id="IPR036291">
    <property type="entry name" value="NAD(P)-bd_dom_sf"/>
</dbReference>
<dbReference type="Gene3D" id="3.40.50.720">
    <property type="entry name" value="NAD(P)-binding Rossmann-like Domain"/>
    <property type="match status" value="1"/>
</dbReference>
<reference evidence="2 4" key="1">
    <citation type="submission" date="2014-04" db="EMBL/GenBank/DDBJ databases">
        <authorList>
            <person name="Bishop-Lilly K.A."/>
            <person name="Broomall S.M."/>
            <person name="Chain P.S."/>
            <person name="Chertkov O."/>
            <person name="Coyne S.R."/>
            <person name="Daligault H.E."/>
            <person name="Davenport K.W."/>
            <person name="Erkkila T."/>
            <person name="Frey K.G."/>
            <person name="Gibbons H.S."/>
            <person name="Gu W."/>
            <person name="Jaissle J."/>
            <person name="Johnson S.L."/>
            <person name="Koroleva G.I."/>
            <person name="Ladner J.T."/>
            <person name="Lo C.-C."/>
            <person name="Minogue T.D."/>
            <person name="Munk C."/>
            <person name="Palacios G.F."/>
            <person name="Redden C.L."/>
            <person name="Rosenzweig C.N."/>
            <person name="Scholz M.B."/>
            <person name="Teshima H."/>
            <person name="Xu Y."/>
        </authorList>
    </citation>
    <scope>NUCLEOTIDE SEQUENCE [LARGE SCALE GENOMIC DNA]</scope>
    <source>
        <strain evidence="2 4">8244</strain>
    </source>
</reference>
<keyword evidence="4" id="KW-1185">Reference proteome</keyword>
<dbReference type="EMBL" id="JMQA01000010">
    <property type="protein sequence ID" value="KFN11402.1"/>
    <property type="molecule type" value="Genomic_DNA"/>
</dbReference>
<evidence type="ECO:0000259" key="1">
    <source>
        <dbReference type="Pfam" id="PF01370"/>
    </source>
</evidence>
<dbReference type="InterPro" id="IPR001509">
    <property type="entry name" value="Epimerase_deHydtase"/>
</dbReference>
<feature type="domain" description="NAD-dependent epimerase/dehydratase" evidence="1">
    <location>
        <begin position="3"/>
        <end position="234"/>
    </location>
</feature>
<keyword evidence="2" id="KW-0413">Isomerase</keyword>
<sequence>MKMLVTGGAGFIGSHLAEALLAQGAEVHVIDNLSTGNRDYLPKNAVLHTLDIQSEEAAGLIKRLKPDIVFHEAAQVDVQRSVKDPAYDAIINIVGAANTLQACCEAGVKKVVYASSCAVYGELTTALIHEQDPARPISFYGISKRTPELYLRVFHKLYGLNYTILRYANVFGPRQTPKGEGGVISIYMDRIKKGTPLVVFGDGEQTRDFVYVKDVVRANLAAVRQGDGQIIQIGTALPTSIKELLMILQDIHGEPLLAVHQPERPGDIRHSCLSNIRAFESLGWKPTYDLYRGLQETYQYVMNQG</sequence>
<accession>A0A090ZL91</accession>
<dbReference type="Proteomes" id="UP000442469">
    <property type="component" value="Unassembled WGS sequence"/>
</dbReference>
<organism evidence="2 4">
    <name type="scientific">Paenibacillus macerans</name>
    <name type="common">Bacillus macerans</name>
    <dbReference type="NCBI Taxonomy" id="44252"/>
    <lineage>
        <taxon>Bacteria</taxon>
        <taxon>Bacillati</taxon>
        <taxon>Bacillota</taxon>
        <taxon>Bacilli</taxon>
        <taxon>Bacillales</taxon>
        <taxon>Paenibacillaceae</taxon>
        <taxon>Paenibacillus</taxon>
    </lineage>
</organism>
<dbReference type="OrthoDB" id="9771073at2"/>
<evidence type="ECO:0000313" key="5">
    <source>
        <dbReference type="Proteomes" id="UP000442469"/>
    </source>
</evidence>
<gene>
    <name evidence="2" type="ORF">DJ90_6129</name>
    <name evidence="3" type="ORF">GNQ08_06835</name>
</gene>
<dbReference type="HOGENOM" id="CLU_007383_1_7_9"/>
<dbReference type="EMBL" id="WNZZ01000003">
    <property type="protein sequence ID" value="MUG22143.1"/>
    <property type="molecule type" value="Genomic_DNA"/>
</dbReference>
<dbReference type="PATRIC" id="fig|44252.3.peg.657"/>
<dbReference type="Gene3D" id="3.90.25.10">
    <property type="entry name" value="UDP-galactose 4-epimerase, domain 1"/>
    <property type="match status" value="1"/>
</dbReference>
<reference evidence="3 5" key="2">
    <citation type="submission" date="2019-11" db="EMBL/GenBank/DDBJ databases">
        <title>Draft genome sequences of five Paenibacillus species of dairy origin.</title>
        <authorList>
            <person name="Olajide A.M."/>
            <person name="Chen S."/>
            <person name="Lapointe G."/>
        </authorList>
    </citation>
    <scope>NUCLEOTIDE SEQUENCE [LARGE SCALE GENOMIC DNA]</scope>
    <source>
        <strain evidence="3 5">3CT49</strain>
    </source>
</reference>
<dbReference type="PANTHER" id="PTHR43245">
    <property type="entry name" value="BIFUNCTIONAL POLYMYXIN RESISTANCE PROTEIN ARNA"/>
    <property type="match status" value="1"/>
</dbReference>
<protein>
    <submittedName>
        <fullName evidence="2">3-beta hydroxysteroid dehydrogenase/isomerase family protein</fullName>
    </submittedName>
    <submittedName>
        <fullName evidence="3">NAD-dependent epimerase/dehydratase family protein</fullName>
    </submittedName>
</protein>
<dbReference type="STRING" id="44252.DJ90_6129"/>
<evidence type="ECO:0000313" key="4">
    <source>
        <dbReference type="Proteomes" id="UP000029278"/>
    </source>
</evidence>
<dbReference type="Pfam" id="PF01370">
    <property type="entry name" value="Epimerase"/>
    <property type="match status" value="1"/>
</dbReference>
<dbReference type="PANTHER" id="PTHR43245:SF13">
    <property type="entry name" value="UDP-D-APIOSE_UDP-D-XYLOSE SYNTHASE 2"/>
    <property type="match status" value="1"/>
</dbReference>
<dbReference type="InterPro" id="IPR050177">
    <property type="entry name" value="Lipid_A_modif_metabolic_enz"/>
</dbReference>
<evidence type="ECO:0000313" key="3">
    <source>
        <dbReference type="EMBL" id="MUG22143.1"/>
    </source>
</evidence>